<reference evidence="1" key="1">
    <citation type="submission" date="2020-07" db="EMBL/GenBank/DDBJ databases">
        <title>Ethylene signaling mediates host invasion by parasitic plants.</title>
        <authorList>
            <person name="Yoshida S."/>
        </authorList>
    </citation>
    <scope>NUCLEOTIDE SEQUENCE</scope>
    <source>
        <strain evidence="1">Okayama</strain>
    </source>
</reference>
<organism evidence="1 2">
    <name type="scientific">Phtheirospermum japonicum</name>
    <dbReference type="NCBI Taxonomy" id="374723"/>
    <lineage>
        <taxon>Eukaryota</taxon>
        <taxon>Viridiplantae</taxon>
        <taxon>Streptophyta</taxon>
        <taxon>Embryophyta</taxon>
        <taxon>Tracheophyta</taxon>
        <taxon>Spermatophyta</taxon>
        <taxon>Magnoliopsida</taxon>
        <taxon>eudicotyledons</taxon>
        <taxon>Gunneridae</taxon>
        <taxon>Pentapetalae</taxon>
        <taxon>asterids</taxon>
        <taxon>lamiids</taxon>
        <taxon>Lamiales</taxon>
        <taxon>Orobanchaceae</taxon>
        <taxon>Orobanchaceae incertae sedis</taxon>
        <taxon>Phtheirospermum</taxon>
    </lineage>
</organism>
<evidence type="ECO:0000313" key="1">
    <source>
        <dbReference type="EMBL" id="GFP79611.1"/>
    </source>
</evidence>
<dbReference type="Proteomes" id="UP000653305">
    <property type="component" value="Unassembled WGS sequence"/>
</dbReference>
<name>A0A830BC37_9LAMI</name>
<evidence type="ECO:0000313" key="2">
    <source>
        <dbReference type="Proteomes" id="UP000653305"/>
    </source>
</evidence>
<comment type="caution">
    <text evidence="1">The sequence shown here is derived from an EMBL/GenBank/DDBJ whole genome shotgun (WGS) entry which is preliminary data.</text>
</comment>
<proteinExistence type="predicted"/>
<keyword evidence="2" id="KW-1185">Reference proteome</keyword>
<dbReference type="EMBL" id="BMAC01000010">
    <property type="protein sequence ID" value="GFP79611.1"/>
    <property type="molecule type" value="Genomic_DNA"/>
</dbReference>
<gene>
    <name evidence="1" type="ORF">PHJA_000104600</name>
</gene>
<protein>
    <submittedName>
        <fullName evidence="1">Uncharacterized protein</fullName>
    </submittedName>
</protein>
<dbReference type="AlphaFoldDB" id="A0A830BC37"/>
<sequence>MMGQHNRAEMPSDAMATWIRGKMDLIGFLYRPLLEQARCVCIWGYTSRSDSKAIHESLAAECHFCPSEGHKITMLALECVSGVELIGALYTKIDYLHSVILGTTS</sequence>
<accession>A0A830BC37</accession>